<dbReference type="STRING" id="314278.NB231_08197"/>
<dbReference type="CDD" id="cd02440">
    <property type="entry name" value="AdoMet_MTases"/>
    <property type="match status" value="1"/>
</dbReference>
<keyword evidence="6" id="KW-1185">Reference proteome</keyword>
<reference evidence="5 6" key="1">
    <citation type="submission" date="2006-02" db="EMBL/GenBank/DDBJ databases">
        <authorList>
            <person name="Waterbury J."/>
            <person name="Ferriera S."/>
            <person name="Johnson J."/>
            <person name="Kravitz S."/>
            <person name="Halpern A."/>
            <person name="Remington K."/>
            <person name="Beeson K."/>
            <person name="Tran B."/>
            <person name="Rogers Y.-H."/>
            <person name="Friedman R."/>
            <person name="Venter J.C."/>
        </authorList>
    </citation>
    <scope>NUCLEOTIDE SEQUENCE [LARGE SCALE GENOMIC DNA]</scope>
    <source>
        <strain evidence="5 6">Nb-231</strain>
    </source>
</reference>
<dbReference type="HOGENOM" id="CLU_1288033_0_0_6"/>
<dbReference type="InterPro" id="IPR041698">
    <property type="entry name" value="Methyltransf_25"/>
</dbReference>
<keyword evidence="1" id="KW-0489">Methyltransferase</keyword>
<dbReference type="EMBL" id="AAOF01000012">
    <property type="protein sequence ID" value="EAR21136.1"/>
    <property type="molecule type" value="Genomic_DNA"/>
</dbReference>
<accession>A4BT68</accession>
<gene>
    <name evidence="5" type="ORF">NB231_08197</name>
</gene>
<dbReference type="GO" id="GO:0032259">
    <property type="term" value="P:methylation"/>
    <property type="evidence" value="ECO:0007669"/>
    <property type="project" value="UniProtKB-KW"/>
</dbReference>
<sequence>MQGEHELKSLESSNETGTAPRIDWNPVEHYKDVEVAERYDRERFASVSGRVFDALEKWNIRRAFSGLPDDSLIVDVPCGTGRHAEVLLEQGHRVVGVDVSPAMLEVARRKLSRFGERFRTFVWDARRLAELGERYDAALCARVLMHFPLSGQVEFLAGVAKATQGRVVFTQSYSTWYQQLRRSVKRVFGHVAPAAYPLTQAELEQLLAGAGLQEIRRHRVLPLISEAITVVSVAR</sequence>
<dbReference type="AlphaFoldDB" id="A4BT68"/>
<dbReference type="Proteomes" id="UP000003374">
    <property type="component" value="Unassembled WGS sequence"/>
</dbReference>
<comment type="caution">
    <text evidence="5">The sequence shown here is derived from an EMBL/GenBank/DDBJ whole genome shotgun (WGS) entry which is preliminary data.</text>
</comment>
<dbReference type="PANTHER" id="PTHR43861">
    <property type="entry name" value="TRANS-ACONITATE 2-METHYLTRANSFERASE-RELATED"/>
    <property type="match status" value="1"/>
</dbReference>
<dbReference type="eggNOG" id="COG2226">
    <property type="taxonomic scope" value="Bacteria"/>
</dbReference>
<proteinExistence type="predicted"/>
<keyword evidence="2" id="KW-0808">Transferase</keyword>
<dbReference type="RefSeq" id="WP_005001358.1">
    <property type="nucleotide sequence ID" value="NZ_CH672427.1"/>
</dbReference>
<dbReference type="GO" id="GO:0008168">
    <property type="term" value="F:methyltransferase activity"/>
    <property type="evidence" value="ECO:0007669"/>
    <property type="project" value="UniProtKB-KW"/>
</dbReference>
<dbReference type="Gene3D" id="3.40.50.150">
    <property type="entry name" value="Vaccinia Virus protein VP39"/>
    <property type="match status" value="1"/>
</dbReference>
<evidence type="ECO:0000259" key="4">
    <source>
        <dbReference type="Pfam" id="PF13649"/>
    </source>
</evidence>
<dbReference type="InterPro" id="IPR029063">
    <property type="entry name" value="SAM-dependent_MTases_sf"/>
</dbReference>
<name>A4BT68_9GAMM</name>
<evidence type="ECO:0000256" key="3">
    <source>
        <dbReference type="SAM" id="MobiDB-lite"/>
    </source>
</evidence>
<feature type="domain" description="Methyltransferase" evidence="4">
    <location>
        <begin position="73"/>
        <end position="162"/>
    </location>
</feature>
<dbReference type="Pfam" id="PF13649">
    <property type="entry name" value="Methyltransf_25"/>
    <property type="match status" value="1"/>
</dbReference>
<organism evidence="5 6">
    <name type="scientific">Nitrococcus mobilis Nb-231</name>
    <dbReference type="NCBI Taxonomy" id="314278"/>
    <lineage>
        <taxon>Bacteria</taxon>
        <taxon>Pseudomonadati</taxon>
        <taxon>Pseudomonadota</taxon>
        <taxon>Gammaproteobacteria</taxon>
        <taxon>Chromatiales</taxon>
        <taxon>Ectothiorhodospiraceae</taxon>
        <taxon>Nitrococcus</taxon>
    </lineage>
</organism>
<dbReference type="PANTHER" id="PTHR43861:SF1">
    <property type="entry name" value="TRANS-ACONITATE 2-METHYLTRANSFERASE"/>
    <property type="match status" value="1"/>
</dbReference>
<evidence type="ECO:0000313" key="6">
    <source>
        <dbReference type="Proteomes" id="UP000003374"/>
    </source>
</evidence>
<feature type="region of interest" description="Disordered" evidence="3">
    <location>
        <begin position="1"/>
        <end position="23"/>
    </location>
</feature>
<protein>
    <recommendedName>
        <fullName evidence="4">Methyltransferase domain-containing protein</fullName>
    </recommendedName>
</protein>
<evidence type="ECO:0000313" key="5">
    <source>
        <dbReference type="EMBL" id="EAR21136.1"/>
    </source>
</evidence>
<evidence type="ECO:0000256" key="2">
    <source>
        <dbReference type="ARBA" id="ARBA00022679"/>
    </source>
</evidence>
<dbReference type="SUPFAM" id="SSF53335">
    <property type="entry name" value="S-adenosyl-L-methionine-dependent methyltransferases"/>
    <property type="match status" value="1"/>
</dbReference>
<evidence type="ECO:0000256" key="1">
    <source>
        <dbReference type="ARBA" id="ARBA00022603"/>
    </source>
</evidence>